<dbReference type="HAMAP" id="MF_00113">
    <property type="entry name" value="QueA"/>
    <property type="match status" value="1"/>
</dbReference>
<comment type="caution">
    <text evidence="6">The sequence shown here is derived from an EMBL/GenBank/DDBJ whole genome shotgun (WGS) entry which is preliminary data.</text>
</comment>
<keyword evidence="4 5" id="KW-0671">Queuosine biosynthesis</keyword>
<dbReference type="GO" id="GO:0005737">
    <property type="term" value="C:cytoplasm"/>
    <property type="evidence" value="ECO:0007669"/>
    <property type="project" value="UniProtKB-SubCell"/>
</dbReference>
<dbReference type="InterPro" id="IPR042119">
    <property type="entry name" value="QueA_dom2"/>
</dbReference>
<sequence length="348" mass="39174">MKIDEYNYYLPPALIANSPKKPRSHCRLLVNKNHSDEIVHDHFYNLNQYLNPRDLLIFNDSKVFPARLIGKKKTGGKVEILLLEENGIFWQVLIGGKVSAGDEISFSESLLCYIVELFGKEAKVKFNSSGANFWCQVNKLGKTPIPPYIKNTPLSEKSLRREYQTVYAKLPGSAAAPTAGLHFSKKLIGELEHQGVEIATINLAVGLGTFAPVSEENIRRKKLHREKFQIPYSTVKKINKTKKAGSKIIAVGTTTVRALESASQKILSAEKEISGSTDLFIQPGFEFKIIDGLITNFHLPRSSLMILVTAFLQFRGEKDGRKKLLELYKIASEKKYRFYSFGDAMMIL</sequence>
<comment type="function">
    <text evidence="5">Transfers and isomerizes the ribose moiety from AdoMet to the 7-aminomethyl group of 7-deazaguanine (preQ1-tRNA) to give epoxyqueuosine (oQ-tRNA).</text>
</comment>
<dbReference type="AlphaFoldDB" id="A0A1J4RTP6"/>
<dbReference type="UniPathway" id="UPA00392"/>
<accession>A0A1J4RTP6</accession>
<comment type="catalytic activity">
    <reaction evidence="5">
        <text>7-aminomethyl-7-carbaguanosine(34) in tRNA + S-adenosyl-L-methionine = epoxyqueuosine(34) in tRNA + adenine + L-methionine + 2 H(+)</text>
        <dbReference type="Rhea" id="RHEA:32155"/>
        <dbReference type="Rhea" id="RHEA-COMP:10342"/>
        <dbReference type="Rhea" id="RHEA-COMP:18582"/>
        <dbReference type="ChEBI" id="CHEBI:15378"/>
        <dbReference type="ChEBI" id="CHEBI:16708"/>
        <dbReference type="ChEBI" id="CHEBI:57844"/>
        <dbReference type="ChEBI" id="CHEBI:59789"/>
        <dbReference type="ChEBI" id="CHEBI:82833"/>
        <dbReference type="ChEBI" id="CHEBI:194443"/>
        <dbReference type="EC" id="2.4.99.17"/>
    </reaction>
</comment>
<evidence type="ECO:0000256" key="4">
    <source>
        <dbReference type="ARBA" id="ARBA00022785"/>
    </source>
</evidence>
<comment type="subcellular location">
    <subcellularLocation>
        <location evidence="5">Cytoplasm</location>
    </subcellularLocation>
</comment>
<evidence type="ECO:0000256" key="1">
    <source>
        <dbReference type="ARBA" id="ARBA00022490"/>
    </source>
</evidence>
<comment type="pathway">
    <text evidence="5">tRNA modification; tRNA-queuosine biosynthesis.</text>
</comment>
<dbReference type="NCBIfam" id="TIGR00113">
    <property type="entry name" value="queA"/>
    <property type="match status" value="1"/>
</dbReference>
<protein>
    <recommendedName>
        <fullName evidence="5">S-adenosylmethionine:tRNA ribosyltransferase-isomerase</fullName>
        <ecNumber evidence="5">2.4.99.17</ecNumber>
    </recommendedName>
    <alternativeName>
        <fullName evidence="5">Queuosine biosynthesis protein QueA</fullName>
    </alternativeName>
</protein>
<dbReference type="Gene3D" id="3.40.1780.10">
    <property type="entry name" value="QueA-like"/>
    <property type="match status" value="1"/>
</dbReference>
<reference evidence="6 7" key="1">
    <citation type="journal article" date="2016" name="Environ. Microbiol.">
        <title>Genomic resolution of a cold subsurface aquifer community provides metabolic insights for novel microbes adapted to high CO concentrations.</title>
        <authorList>
            <person name="Probst A.J."/>
            <person name="Castelle C.J."/>
            <person name="Singh A."/>
            <person name="Brown C.T."/>
            <person name="Anantharaman K."/>
            <person name="Sharon I."/>
            <person name="Hug L.A."/>
            <person name="Burstein D."/>
            <person name="Emerson J.B."/>
            <person name="Thomas B.C."/>
            <person name="Banfield J.F."/>
        </authorList>
    </citation>
    <scope>NUCLEOTIDE SEQUENCE [LARGE SCALE GENOMIC DNA]</scope>
    <source>
        <strain evidence="6">CG1_02_42_45</strain>
    </source>
</reference>
<evidence type="ECO:0000313" key="7">
    <source>
        <dbReference type="Proteomes" id="UP000182753"/>
    </source>
</evidence>
<comment type="subunit">
    <text evidence="5">Monomer.</text>
</comment>
<dbReference type="EC" id="2.4.99.17" evidence="5"/>
<dbReference type="GO" id="GO:0051075">
    <property type="term" value="F:S-adenosylmethionine:tRNA ribosyltransferase-isomerase activity"/>
    <property type="evidence" value="ECO:0007669"/>
    <property type="project" value="UniProtKB-EC"/>
</dbReference>
<dbReference type="InterPro" id="IPR036100">
    <property type="entry name" value="QueA_sf"/>
</dbReference>
<evidence type="ECO:0000256" key="5">
    <source>
        <dbReference type="HAMAP-Rule" id="MF_00113"/>
    </source>
</evidence>
<dbReference type="Gene3D" id="2.40.10.240">
    <property type="entry name" value="QueA-like"/>
    <property type="match status" value="1"/>
</dbReference>
<dbReference type="NCBIfam" id="NF001140">
    <property type="entry name" value="PRK00147.1"/>
    <property type="match status" value="1"/>
</dbReference>
<dbReference type="InterPro" id="IPR042118">
    <property type="entry name" value="QueA_dom1"/>
</dbReference>
<keyword evidence="2 5" id="KW-0808">Transferase</keyword>
<dbReference type="PANTHER" id="PTHR30307:SF0">
    <property type="entry name" value="S-ADENOSYLMETHIONINE:TRNA RIBOSYLTRANSFERASE-ISOMERASE"/>
    <property type="match status" value="1"/>
</dbReference>
<evidence type="ECO:0000256" key="3">
    <source>
        <dbReference type="ARBA" id="ARBA00022691"/>
    </source>
</evidence>
<dbReference type="EMBL" id="MNUJ01000046">
    <property type="protein sequence ID" value="OIN89278.1"/>
    <property type="molecule type" value="Genomic_DNA"/>
</dbReference>
<dbReference type="Proteomes" id="UP000182753">
    <property type="component" value="Unassembled WGS sequence"/>
</dbReference>
<dbReference type="Pfam" id="PF02547">
    <property type="entry name" value="Queuosine_synth"/>
    <property type="match status" value="1"/>
</dbReference>
<dbReference type="SUPFAM" id="SSF111337">
    <property type="entry name" value="QueA-like"/>
    <property type="match status" value="1"/>
</dbReference>
<keyword evidence="1 5" id="KW-0963">Cytoplasm</keyword>
<organism evidence="6 7">
    <name type="scientific">Candidatus Berkelbacteria bacterium CG1_02_42_45</name>
    <dbReference type="NCBI Taxonomy" id="1805036"/>
    <lineage>
        <taxon>Bacteria</taxon>
        <taxon>Candidatus Berkelbacteria</taxon>
    </lineage>
</organism>
<dbReference type="GO" id="GO:0008616">
    <property type="term" value="P:tRNA queuosine(34) biosynthetic process"/>
    <property type="evidence" value="ECO:0007669"/>
    <property type="project" value="UniProtKB-UniRule"/>
</dbReference>
<keyword evidence="6" id="KW-0413">Isomerase</keyword>
<evidence type="ECO:0000313" key="6">
    <source>
        <dbReference type="EMBL" id="OIN89278.1"/>
    </source>
</evidence>
<proteinExistence type="inferred from homology"/>
<dbReference type="PANTHER" id="PTHR30307">
    <property type="entry name" value="S-ADENOSYLMETHIONINE:TRNA RIBOSYLTRANSFERASE-ISOMERASE"/>
    <property type="match status" value="1"/>
</dbReference>
<name>A0A1J4RTP6_9BACT</name>
<keyword evidence="3 5" id="KW-0949">S-adenosyl-L-methionine</keyword>
<dbReference type="InterPro" id="IPR003699">
    <property type="entry name" value="QueA"/>
</dbReference>
<comment type="similarity">
    <text evidence="5">Belongs to the QueA family.</text>
</comment>
<gene>
    <name evidence="5" type="primary">queA</name>
    <name evidence="6" type="ORF">AUJ40_02175</name>
</gene>
<evidence type="ECO:0000256" key="2">
    <source>
        <dbReference type="ARBA" id="ARBA00022679"/>
    </source>
</evidence>